<name>A0A2G1WCK0_9BACT</name>
<comment type="caution">
    <text evidence="3">The sequence shown here is derived from an EMBL/GenBank/DDBJ whole genome shotgun (WGS) entry which is preliminary data.</text>
</comment>
<dbReference type="SUPFAM" id="SSF51735">
    <property type="entry name" value="NAD(P)-binding Rossmann-fold domains"/>
    <property type="match status" value="1"/>
</dbReference>
<dbReference type="GO" id="GO:0005737">
    <property type="term" value="C:cytoplasm"/>
    <property type="evidence" value="ECO:0007669"/>
    <property type="project" value="TreeGrafter"/>
</dbReference>
<dbReference type="EMBL" id="NIZW01000002">
    <property type="protein sequence ID" value="PHQ36755.1"/>
    <property type="molecule type" value="Genomic_DNA"/>
</dbReference>
<accession>A0A2G1WCK0</accession>
<feature type="domain" description="NAD-dependent epimerase/dehydratase" evidence="2">
    <location>
        <begin position="21"/>
        <end position="242"/>
    </location>
</feature>
<dbReference type="Gene3D" id="3.40.50.720">
    <property type="entry name" value="NAD(P)-binding Rossmann-like Domain"/>
    <property type="match status" value="1"/>
</dbReference>
<dbReference type="InterPro" id="IPR051783">
    <property type="entry name" value="NAD(P)-dependent_oxidoreduct"/>
</dbReference>
<dbReference type="InterPro" id="IPR001509">
    <property type="entry name" value="Epimerase_deHydtase"/>
</dbReference>
<evidence type="ECO:0000313" key="3">
    <source>
        <dbReference type="EMBL" id="PHQ36755.1"/>
    </source>
</evidence>
<dbReference type="AlphaFoldDB" id="A0A2G1WCK0"/>
<dbReference type="InterPro" id="IPR036291">
    <property type="entry name" value="NAD(P)-bd_dom_sf"/>
</dbReference>
<sequence>MDGCDRRRKVVNIDFPRGAKVFVTGGSGFVGGRLIESLVRDFDADVTALVNRPFAGALRMARFPIKTVFAPMTDKAAMKEAIRGCSIVFHLAYAKNGTAKEIYEITVEGTRALAEAATECGVERFVNVSTSAVYGNKKNALIDESEPRIKWGWDYSDMKLDAENVVLDLHKNQGLKSTVLQVSGVYGPWGPVFTIAPLRQLQAGRVGIPNEGKGVSNATYVDDVVQALLRAGVHDEAVGEIFMIKGPGRITRREFYEHYQRMLGRTDSMVLLKENEFGKELRARKRKATRSLIPAAVASLKENSQFRSALTDSGFVTPLKFARGLVRKKSESPTGPTPAPAETSDPTGELFLPPAFYAKYLSTETEYSNEKAKRMLGFQPQFDIDAGMAMTEQWARWARVISGDASPS</sequence>
<dbReference type="Pfam" id="PF01370">
    <property type="entry name" value="Epimerase"/>
    <property type="match status" value="1"/>
</dbReference>
<dbReference type="PANTHER" id="PTHR48079">
    <property type="entry name" value="PROTEIN YEEZ"/>
    <property type="match status" value="1"/>
</dbReference>
<evidence type="ECO:0000313" key="4">
    <source>
        <dbReference type="Proteomes" id="UP000225740"/>
    </source>
</evidence>
<dbReference type="PANTHER" id="PTHR48079:SF6">
    <property type="entry name" value="NAD(P)-BINDING DOMAIN-CONTAINING PROTEIN-RELATED"/>
    <property type="match status" value="1"/>
</dbReference>
<dbReference type="GO" id="GO:0004029">
    <property type="term" value="F:aldehyde dehydrogenase (NAD+) activity"/>
    <property type="evidence" value="ECO:0007669"/>
    <property type="project" value="TreeGrafter"/>
</dbReference>
<feature type="region of interest" description="Disordered" evidence="1">
    <location>
        <begin position="326"/>
        <end position="349"/>
    </location>
</feature>
<keyword evidence="4" id="KW-1185">Reference proteome</keyword>
<evidence type="ECO:0000256" key="1">
    <source>
        <dbReference type="SAM" id="MobiDB-lite"/>
    </source>
</evidence>
<proteinExistence type="predicted"/>
<dbReference type="Proteomes" id="UP000225740">
    <property type="component" value="Unassembled WGS sequence"/>
</dbReference>
<protein>
    <recommendedName>
        <fullName evidence="2">NAD-dependent epimerase/dehydratase domain-containing protein</fullName>
    </recommendedName>
</protein>
<gene>
    <name evidence="3" type="ORF">CEE69_05290</name>
</gene>
<reference evidence="3 4" key="1">
    <citation type="submission" date="2017-06" db="EMBL/GenBank/DDBJ databases">
        <title>Description of Rhodopirellula bahusiensis sp. nov.</title>
        <authorList>
            <person name="Kizina J."/>
            <person name="Harder J."/>
        </authorList>
    </citation>
    <scope>NUCLEOTIDE SEQUENCE [LARGE SCALE GENOMIC DNA]</scope>
    <source>
        <strain evidence="3 4">SWK21</strain>
    </source>
</reference>
<organism evidence="3 4">
    <name type="scientific">Rhodopirellula bahusiensis</name>
    <dbReference type="NCBI Taxonomy" id="2014065"/>
    <lineage>
        <taxon>Bacteria</taxon>
        <taxon>Pseudomonadati</taxon>
        <taxon>Planctomycetota</taxon>
        <taxon>Planctomycetia</taxon>
        <taxon>Pirellulales</taxon>
        <taxon>Pirellulaceae</taxon>
        <taxon>Rhodopirellula</taxon>
    </lineage>
</organism>
<evidence type="ECO:0000259" key="2">
    <source>
        <dbReference type="Pfam" id="PF01370"/>
    </source>
</evidence>